<comment type="caution">
    <text evidence="2">The sequence shown here is derived from an EMBL/GenBank/DDBJ whole genome shotgun (WGS) entry which is preliminary data.</text>
</comment>
<feature type="chain" id="PRO_5023102737" description="Redoxin domain-containing protein" evidence="1">
    <location>
        <begin position="19"/>
        <end position="170"/>
    </location>
</feature>
<proteinExistence type="predicted"/>
<reference evidence="2 3" key="1">
    <citation type="submission" date="2019-08" db="EMBL/GenBank/DDBJ databases">
        <title>Genomes of Antarctic Bizionia species.</title>
        <authorList>
            <person name="Bowman J.P."/>
        </authorList>
    </citation>
    <scope>NUCLEOTIDE SEQUENCE [LARGE SCALE GENOMIC DNA]</scope>
    <source>
        <strain evidence="2 3">ADA-4</strain>
    </source>
</reference>
<dbReference type="OrthoDB" id="1430184at2"/>
<sequence length="170" mass="19764">MKYLIVVLMLCLSLPLFSQNYVPKQTENIKITYLPLNELQDQINSSKSATKIIYFYSNTCSATLEFNPIINDLYLKNKDKFELFVISRESKRNQEALNNYLFYEGLYFPVYLTNKKSFSSIIKTLCSDCNEDVMGDSSFYILDSDNTLLAQSHYDLTADQKKNLISKYLD</sequence>
<name>A0A5D0RCS1_9FLAO</name>
<dbReference type="AlphaFoldDB" id="A0A5D0RCS1"/>
<evidence type="ECO:0000313" key="3">
    <source>
        <dbReference type="Proteomes" id="UP000323720"/>
    </source>
</evidence>
<dbReference type="Gene3D" id="3.40.30.10">
    <property type="entry name" value="Glutaredoxin"/>
    <property type="match status" value="1"/>
</dbReference>
<evidence type="ECO:0000256" key="1">
    <source>
        <dbReference type="SAM" id="SignalP"/>
    </source>
</evidence>
<organism evidence="2 3">
    <name type="scientific">Bizionia myxarmorum</name>
    <dbReference type="NCBI Taxonomy" id="291186"/>
    <lineage>
        <taxon>Bacteria</taxon>
        <taxon>Pseudomonadati</taxon>
        <taxon>Bacteroidota</taxon>
        <taxon>Flavobacteriia</taxon>
        <taxon>Flavobacteriales</taxon>
        <taxon>Flavobacteriaceae</taxon>
        <taxon>Bizionia</taxon>
    </lineage>
</organism>
<dbReference type="Proteomes" id="UP000323720">
    <property type="component" value="Unassembled WGS sequence"/>
</dbReference>
<dbReference type="EMBL" id="VSKK01000001">
    <property type="protein sequence ID" value="TYB78726.1"/>
    <property type="molecule type" value="Genomic_DNA"/>
</dbReference>
<dbReference type="SUPFAM" id="SSF52833">
    <property type="entry name" value="Thioredoxin-like"/>
    <property type="match status" value="1"/>
</dbReference>
<keyword evidence="3" id="KW-1185">Reference proteome</keyword>
<keyword evidence="1" id="KW-0732">Signal</keyword>
<evidence type="ECO:0000313" key="2">
    <source>
        <dbReference type="EMBL" id="TYB78726.1"/>
    </source>
</evidence>
<gene>
    <name evidence="2" type="ORF">ES674_02820</name>
</gene>
<evidence type="ECO:0008006" key="4">
    <source>
        <dbReference type="Google" id="ProtNLM"/>
    </source>
</evidence>
<accession>A0A5D0RCS1</accession>
<dbReference type="RefSeq" id="WP_148402463.1">
    <property type="nucleotide sequence ID" value="NZ_VSKK01000001.1"/>
</dbReference>
<dbReference type="InterPro" id="IPR036249">
    <property type="entry name" value="Thioredoxin-like_sf"/>
</dbReference>
<protein>
    <recommendedName>
        <fullName evidence="4">Redoxin domain-containing protein</fullName>
    </recommendedName>
</protein>
<feature type="signal peptide" evidence="1">
    <location>
        <begin position="1"/>
        <end position="18"/>
    </location>
</feature>